<dbReference type="EMBL" id="CP132508">
    <property type="protein sequence ID" value="WPD19199.1"/>
    <property type="molecule type" value="Genomic_DNA"/>
</dbReference>
<reference evidence="1 2" key="1">
    <citation type="submission" date="2023-08" db="EMBL/GenBank/DDBJ databases">
        <title>Genome sequence of Thermaerobacter compostii strain Ins1, a spore-forming filamentous bacterium isolated from a deep geothermal reservoir.</title>
        <authorList>
            <person name="Bregnard D."/>
            <person name="Gonzalez D."/>
            <person name="Junier P."/>
        </authorList>
    </citation>
    <scope>NUCLEOTIDE SEQUENCE [LARGE SCALE GENOMIC DNA]</scope>
    <source>
        <strain evidence="1 2">Ins1</strain>
    </source>
</reference>
<accession>A0ABZ0QNY1</accession>
<proteinExistence type="predicted"/>
<sequence length="317" mass="34661">MKRVVSVSLGSSRRDHTVRLELLGETVEIQRIGTDGDVRRAVQLIRELDGQVDAFGMGGTDLYLVAGRRRYVLRAALPMARAARKTPIVDGSGLKNTLERRVVRQLAREGVVDFARSRVLVTVAVDRFGMAEALAETGCELILGDLIFALGIPIPLRSLATLERLARIIAPIAVRLPLSVLYPTGERQEQIVPKYGRFFAWADVIAGDWHYIRRHMPPSLGGKVILTNTVTAEDVELLRRRGARMLITTTPELGGRSFATNVMEAVLVALSGRRPDELGPADYERLLDAVGFRPRIERLDAAAGAAAARSSGPSPGR</sequence>
<name>A0ABZ0QNY1_9FIRM</name>
<dbReference type="RefSeq" id="WP_318750788.1">
    <property type="nucleotide sequence ID" value="NZ_CP132508.1"/>
</dbReference>
<protein>
    <submittedName>
        <fullName evidence="1">Quinate 5-dehydrogenase</fullName>
    </submittedName>
</protein>
<gene>
    <name evidence="1" type="ORF">Q5761_00530</name>
</gene>
<dbReference type="Proteomes" id="UP001304683">
    <property type="component" value="Chromosome"/>
</dbReference>
<evidence type="ECO:0000313" key="2">
    <source>
        <dbReference type="Proteomes" id="UP001304683"/>
    </source>
</evidence>
<organism evidence="1 2">
    <name type="scientific">Thermaerobacter composti</name>
    <dbReference type="NCBI Taxonomy" id="554949"/>
    <lineage>
        <taxon>Bacteria</taxon>
        <taxon>Bacillati</taxon>
        <taxon>Bacillota</taxon>
        <taxon>Clostridia</taxon>
        <taxon>Eubacteriales</taxon>
        <taxon>Clostridiales Family XVII. Incertae Sedis</taxon>
        <taxon>Thermaerobacter</taxon>
    </lineage>
</organism>
<evidence type="ECO:0000313" key="1">
    <source>
        <dbReference type="EMBL" id="WPD19199.1"/>
    </source>
</evidence>
<keyword evidence="2" id="KW-1185">Reference proteome</keyword>